<name>A0AAG5DIK2_ANOAO</name>
<dbReference type="SUPFAM" id="SSF57625">
    <property type="entry name" value="Invertebrate chitin-binding proteins"/>
    <property type="match status" value="2"/>
</dbReference>
<evidence type="ECO:0000256" key="5">
    <source>
        <dbReference type="ARBA" id="ARBA00023180"/>
    </source>
</evidence>
<dbReference type="PANTHER" id="PTHR23301:SF0">
    <property type="entry name" value="CHITIN-BINDING TYPE-2 DOMAIN-CONTAINING PROTEIN-RELATED"/>
    <property type="match status" value="1"/>
</dbReference>
<dbReference type="Pfam" id="PF01607">
    <property type="entry name" value="CBM_14"/>
    <property type="match status" value="2"/>
</dbReference>
<keyword evidence="4" id="KW-1015">Disulfide bond</keyword>
<dbReference type="Proteomes" id="UP000075880">
    <property type="component" value="Unassembled WGS sequence"/>
</dbReference>
<feature type="signal peptide" evidence="6">
    <location>
        <begin position="1"/>
        <end position="25"/>
    </location>
</feature>
<keyword evidence="3" id="KW-0677">Repeat</keyword>
<evidence type="ECO:0000313" key="8">
    <source>
        <dbReference type="EnsemblMetazoa" id="ENSAATROPP010689"/>
    </source>
</evidence>
<evidence type="ECO:0000256" key="2">
    <source>
        <dbReference type="ARBA" id="ARBA00022729"/>
    </source>
</evidence>
<dbReference type="AlphaFoldDB" id="A0AAG5DIK2"/>
<sequence length="196" mass="21037">MDQALRIMLRLAAVLFFVACATVLAQSTVCVGQSQHRFVAHETDCWRYYTCLDGQAVLHECPESSVFVEAIQKCDFGDPITPPSLNPLSGCIGNVGISNVPHPTDCTLFYLCMDQMQFLQQCGPNLVFDLNTLQCNRPELSVCVENIATPPTATPAPPTAIPIPSTAPTPSTAPATVPTAPTFIPTAPTPFPTSFP</sequence>
<dbReference type="EnsemblMetazoa" id="ENSAATROPT011802">
    <property type="protein sequence ID" value="ENSAATROPP010689"/>
    <property type="gene ID" value="ENSAATROPG009613"/>
</dbReference>
<dbReference type="InterPro" id="IPR051940">
    <property type="entry name" value="Chitin_bind-dev_reg"/>
</dbReference>
<evidence type="ECO:0000313" key="9">
    <source>
        <dbReference type="Proteomes" id="UP000075880"/>
    </source>
</evidence>
<dbReference type="GO" id="GO:0005576">
    <property type="term" value="C:extracellular region"/>
    <property type="evidence" value="ECO:0007669"/>
    <property type="project" value="InterPro"/>
</dbReference>
<evidence type="ECO:0000256" key="1">
    <source>
        <dbReference type="ARBA" id="ARBA00022669"/>
    </source>
</evidence>
<keyword evidence="5" id="KW-0325">Glycoprotein</keyword>
<feature type="chain" id="PRO_5042528523" description="Chitin-binding type-2 domain-containing protein" evidence="6">
    <location>
        <begin position="26"/>
        <end position="196"/>
    </location>
</feature>
<dbReference type="Gene3D" id="2.170.140.10">
    <property type="entry name" value="Chitin binding domain"/>
    <property type="match status" value="2"/>
</dbReference>
<accession>A0AAG5DIK2</accession>
<proteinExistence type="predicted"/>
<dbReference type="InterPro" id="IPR036508">
    <property type="entry name" value="Chitin-bd_dom_sf"/>
</dbReference>
<dbReference type="GO" id="GO:0008061">
    <property type="term" value="F:chitin binding"/>
    <property type="evidence" value="ECO:0007669"/>
    <property type="project" value="UniProtKB-KW"/>
</dbReference>
<feature type="domain" description="Chitin-binding type-2" evidence="7">
    <location>
        <begin position="27"/>
        <end position="75"/>
    </location>
</feature>
<feature type="domain" description="Chitin-binding type-2" evidence="7">
    <location>
        <begin position="88"/>
        <end position="145"/>
    </location>
</feature>
<evidence type="ECO:0000256" key="6">
    <source>
        <dbReference type="SAM" id="SignalP"/>
    </source>
</evidence>
<organism evidence="8 9">
    <name type="scientific">Anopheles atroparvus</name>
    <name type="common">European mosquito</name>
    <dbReference type="NCBI Taxonomy" id="41427"/>
    <lineage>
        <taxon>Eukaryota</taxon>
        <taxon>Metazoa</taxon>
        <taxon>Ecdysozoa</taxon>
        <taxon>Arthropoda</taxon>
        <taxon>Hexapoda</taxon>
        <taxon>Insecta</taxon>
        <taxon>Pterygota</taxon>
        <taxon>Neoptera</taxon>
        <taxon>Endopterygota</taxon>
        <taxon>Diptera</taxon>
        <taxon>Nematocera</taxon>
        <taxon>Culicoidea</taxon>
        <taxon>Culicidae</taxon>
        <taxon>Anophelinae</taxon>
        <taxon>Anopheles</taxon>
    </lineage>
</organism>
<keyword evidence="9" id="KW-1185">Reference proteome</keyword>
<evidence type="ECO:0000256" key="3">
    <source>
        <dbReference type="ARBA" id="ARBA00022737"/>
    </source>
</evidence>
<dbReference type="SMART" id="SM00494">
    <property type="entry name" value="ChtBD2"/>
    <property type="match status" value="2"/>
</dbReference>
<evidence type="ECO:0000259" key="7">
    <source>
        <dbReference type="PROSITE" id="PS50940"/>
    </source>
</evidence>
<protein>
    <recommendedName>
        <fullName evidence="7">Chitin-binding type-2 domain-containing protein</fullName>
    </recommendedName>
</protein>
<dbReference type="PROSITE" id="PS50940">
    <property type="entry name" value="CHIT_BIND_II"/>
    <property type="match status" value="2"/>
</dbReference>
<dbReference type="InterPro" id="IPR002557">
    <property type="entry name" value="Chitin-bd_dom"/>
</dbReference>
<keyword evidence="2 6" id="KW-0732">Signal</keyword>
<keyword evidence="1" id="KW-0147">Chitin-binding</keyword>
<evidence type="ECO:0000256" key="4">
    <source>
        <dbReference type="ARBA" id="ARBA00023157"/>
    </source>
</evidence>
<reference evidence="8" key="1">
    <citation type="submission" date="2024-04" db="UniProtKB">
        <authorList>
            <consortium name="EnsemblMetazoa"/>
        </authorList>
    </citation>
    <scope>IDENTIFICATION</scope>
    <source>
        <strain evidence="8">EBRO</strain>
    </source>
</reference>
<dbReference type="PANTHER" id="PTHR23301">
    <property type="entry name" value="CHITIN BINDING PERITROPHIN-A"/>
    <property type="match status" value="1"/>
</dbReference>